<feature type="region of interest" description="Disordered" evidence="1">
    <location>
        <begin position="59"/>
        <end position="114"/>
    </location>
</feature>
<dbReference type="PANTHER" id="PTHR33879:SF3">
    <property type="entry name" value="17.6 KDA CLASS II HEAT SHOCK PROTEIN-RELATED"/>
    <property type="match status" value="1"/>
</dbReference>
<dbReference type="OrthoDB" id="1922291at2759"/>
<evidence type="ECO:0008006" key="4">
    <source>
        <dbReference type="Google" id="ProtNLM"/>
    </source>
</evidence>
<proteinExistence type="predicted"/>
<dbReference type="CDD" id="cd06464">
    <property type="entry name" value="ACD_sHsps-like"/>
    <property type="match status" value="1"/>
</dbReference>
<organism evidence="2 3">
    <name type="scientific">Digitaria exilis</name>
    <dbReference type="NCBI Taxonomy" id="1010633"/>
    <lineage>
        <taxon>Eukaryota</taxon>
        <taxon>Viridiplantae</taxon>
        <taxon>Streptophyta</taxon>
        <taxon>Embryophyta</taxon>
        <taxon>Tracheophyta</taxon>
        <taxon>Spermatophyta</taxon>
        <taxon>Magnoliopsida</taxon>
        <taxon>Liliopsida</taxon>
        <taxon>Poales</taxon>
        <taxon>Poaceae</taxon>
        <taxon>PACMAD clade</taxon>
        <taxon>Panicoideae</taxon>
        <taxon>Panicodae</taxon>
        <taxon>Paniceae</taxon>
        <taxon>Anthephorinae</taxon>
        <taxon>Digitaria</taxon>
    </lineage>
</organism>
<evidence type="ECO:0000313" key="2">
    <source>
        <dbReference type="EMBL" id="KAF8783600.1"/>
    </source>
</evidence>
<gene>
    <name evidence="2" type="ORF">HU200_000489</name>
</gene>
<keyword evidence="3" id="KW-1185">Reference proteome</keyword>
<sequence>MGNTSRRNRGAYGDFVNLEDLPAQSFGGAHRGRVACRPPLVTTSSVPFRFSFPSTLLASPLPRFPQRRAPPRPHRPLARIPRRLPDPSSPHRVPRARAPRPLPRPCSLRGPASPRLAMRVHPAPRKRTIAVQRCGAAAAAAAAGALGGKKLRRLPHIFAKVLELPFAADADVSVEEDAAALRFVAAAVDGFSSPAGARAHAVEIHPGVTKVVVRGLSSAGGADHGDDDEDGAAAFELDRWRFRLPPCTRPAMATATYAEGELVVTVPKGAGPDDGDGDGATVLGGAERVLFD</sequence>
<feature type="compositionally biased region" description="Basic residues" evidence="1">
    <location>
        <begin position="65"/>
        <end position="82"/>
    </location>
</feature>
<comment type="caution">
    <text evidence="2">The sequence shown here is derived from an EMBL/GenBank/DDBJ whole genome shotgun (WGS) entry which is preliminary data.</text>
</comment>
<dbReference type="EMBL" id="JACEFO010000074">
    <property type="protein sequence ID" value="KAF8783600.1"/>
    <property type="molecule type" value="Genomic_DNA"/>
</dbReference>
<dbReference type="PANTHER" id="PTHR33879">
    <property type="entry name" value="17.6 KDA CLASS II HEAT SHOCK PROTEIN-RELATED"/>
    <property type="match status" value="1"/>
</dbReference>
<reference evidence="2" key="1">
    <citation type="submission" date="2020-07" db="EMBL/GenBank/DDBJ databases">
        <title>Genome sequence and genetic diversity analysis of an under-domesticated orphan crop, white fonio (Digitaria exilis).</title>
        <authorList>
            <person name="Bennetzen J.L."/>
            <person name="Chen S."/>
            <person name="Ma X."/>
            <person name="Wang X."/>
            <person name="Yssel A.E.J."/>
            <person name="Chaluvadi S.R."/>
            <person name="Johnson M."/>
            <person name="Gangashetty P."/>
            <person name="Hamidou F."/>
            <person name="Sanogo M.D."/>
            <person name="Zwaenepoel A."/>
            <person name="Wallace J."/>
            <person name="Van De Peer Y."/>
            <person name="Van Deynze A."/>
        </authorList>
    </citation>
    <scope>NUCLEOTIDE SEQUENCE</scope>
    <source>
        <tissue evidence="2">Leaves</tissue>
    </source>
</reference>
<dbReference type="Proteomes" id="UP000636709">
    <property type="component" value="Unassembled WGS sequence"/>
</dbReference>
<protein>
    <recommendedName>
        <fullName evidence="4">SHSP domain-containing protein</fullName>
    </recommendedName>
</protein>
<dbReference type="AlphaFoldDB" id="A0A835KVL3"/>
<evidence type="ECO:0000313" key="3">
    <source>
        <dbReference type="Proteomes" id="UP000636709"/>
    </source>
</evidence>
<accession>A0A835KVL3</accession>
<evidence type="ECO:0000256" key="1">
    <source>
        <dbReference type="SAM" id="MobiDB-lite"/>
    </source>
</evidence>
<name>A0A835KVL3_9POAL</name>